<dbReference type="GO" id="GO:0006606">
    <property type="term" value="P:protein import into nucleus"/>
    <property type="evidence" value="ECO:0007669"/>
    <property type="project" value="TreeGrafter"/>
</dbReference>
<dbReference type="AlphaFoldDB" id="A0A1R1WXK3"/>
<sequence length="830" mass="91008">MNEQQNNSKLQSTKFPELYNLTQNLLIAVTKLFEKYSPILKSIVENHSSQINSTKQNKTKSSVIKPRGPPIYPNSELSPSTKAENKSLPQAPQLDSKCIFGILENLFVIVQAVLETYPKGAQIVNQLNLVPVLIYCLKTYSSTSYSLASSAGLLLYNMSETNISMAQIVLSSQGTELADSLNYILITAPQATATKSSKPNKSKQSDDTNTINNQLFLRILAGATLANLIKSSQLSDGDSGKIDESTVNNINRTLLELISQFIDTDYNQELIDSIERIKYLNTDSDSKASEPLDCEEMMGEEDEEIDESPNNENNNSTNKEDIISAEINSILEKADNVQLVLELAANIFCDEGFDVSAKEKDQEEANSDDEWMDQDDDEELDRENSDMHDSNLDGEMEVDPAFANNATSTKGKNSANANEEDFDVMDMHEVLGNEGTLAKSVWSEAEPTINVFIDVIIPKLVQLVVLPTSNIVIVTRELVGSLEANSNSSIIGGGKCCEPVGIVEKYAVSVLESFVELSSTALACLNNFLTVVESQYSELLRSENSSNIGGGSKYQLAENIPSWYQMIYQSIGVQYEIVNYIYSSLNGLASSSGSVCSCTNPATSTNQGDIPNCKQDKVNMQLGVASSLCVNMERCVSCLWTVCRINPLFSGVNEDMVNSFLTVFNMVNCPVSLKTAIVGLVGKLGQVRPGFIQVNLAVGQFLINHVVLPSLEHSQQQHTANGKNSGTSKGKVFNGANSLVSGGVKQVHYLMPCLQALDDIFDIYGDKCYDYDEPVFKSHNLLSVLETGVLPKLKLAVKGIDKRKNKTLRVQGDLTVVNLAEFIKYKKSEI</sequence>
<gene>
    <name evidence="3" type="ORF">AYI70_g12425</name>
</gene>
<organism evidence="3 4">
    <name type="scientific">Smittium culicis</name>
    <dbReference type="NCBI Taxonomy" id="133412"/>
    <lineage>
        <taxon>Eukaryota</taxon>
        <taxon>Fungi</taxon>
        <taxon>Fungi incertae sedis</taxon>
        <taxon>Zoopagomycota</taxon>
        <taxon>Kickxellomycotina</taxon>
        <taxon>Harpellomycetes</taxon>
        <taxon>Harpellales</taxon>
        <taxon>Legeriomycetaceae</taxon>
        <taxon>Smittium</taxon>
    </lineage>
</organism>
<dbReference type="PANTHER" id="PTHR13347">
    <property type="entry name" value="HEAT REPEAT-CONTAINING PROTEIN 3"/>
    <property type="match status" value="1"/>
</dbReference>
<dbReference type="InterPro" id="IPR057990">
    <property type="entry name" value="TPR_SYO1"/>
</dbReference>
<dbReference type="EMBL" id="LSSN01006113">
    <property type="protein sequence ID" value="OMJ07105.1"/>
    <property type="molecule type" value="Genomic_DNA"/>
</dbReference>
<feature type="compositionally biased region" description="Polar residues" evidence="1">
    <location>
        <begin position="50"/>
        <end position="62"/>
    </location>
</feature>
<name>A0A1R1WXK3_9FUNG</name>
<evidence type="ECO:0000259" key="2">
    <source>
        <dbReference type="Pfam" id="PF25567"/>
    </source>
</evidence>
<dbReference type="Pfam" id="PF25567">
    <property type="entry name" value="TPR_SYO1"/>
    <property type="match status" value="1"/>
</dbReference>
<feature type="compositionally biased region" description="Acidic residues" evidence="1">
    <location>
        <begin position="292"/>
        <end position="309"/>
    </location>
</feature>
<dbReference type="PANTHER" id="PTHR13347:SF1">
    <property type="entry name" value="HEAT REPEAT-CONTAINING PROTEIN 3"/>
    <property type="match status" value="1"/>
</dbReference>
<accession>A0A1R1WXK3</accession>
<dbReference type="OrthoDB" id="288703at2759"/>
<feature type="region of interest" description="Disordered" evidence="1">
    <location>
        <begin position="358"/>
        <end position="395"/>
    </location>
</feature>
<dbReference type="InterPro" id="IPR052616">
    <property type="entry name" value="SYO1-like"/>
</dbReference>
<feature type="compositionally biased region" description="Acidic residues" evidence="1">
    <location>
        <begin position="364"/>
        <end position="381"/>
    </location>
</feature>
<proteinExistence type="predicted"/>
<dbReference type="GO" id="GO:0051082">
    <property type="term" value="F:unfolded protein binding"/>
    <property type="evidence" value="ECO:0007669"/>
    <property type="project" value="TreeGrafter"/>
</dbReference>
<dbReference type="Proteomes" id="UP000187283">
    <property type="component" value="Unassembled WGS sequence"/>
</dbReference>
<dbReference type="STRING" id="133412.A0A1R1WXK3"/>
<feature type="compositionally biased region" description="Basic and acidic residues" evidence="1">
    <location>
        <begin position="382"/>
        <end position="391"/>
    </location>
</feature>
<feature type="region of interest" description="Disordered" evidence="1">
    <location>
        <begin position="50"/>
        <end position="88"/>
    </location>
</feature>
<keyword evidence="4" id="KW-1185">Reference proteome</keyword>
<dbReference type="InterPro" id="IPR011989">
    <property type="entry name" value="ARM-like"/>
</dbReference>
<evidence type="ECO:0000313" key="4">
    <source>
        <dbReference type="Proteomes" id="UP000187283"/>
    </source>
</evidence>
<comment type="caution">
    <text evidence="3">The sequence shown here is derived from an EMBL/GenBank/DDBJ whole genome shotgun (WGS) entry which is preliminary data.</text>
</comment>
<protein>
    <submittedName>
        <fullName evidence="3">Putative ARM-like repeat-containing protein</fullName>
    </submittedName>
</protein>
<feature type="domain" description="SYO1-like TPR repeats" evidence="2">
    <location>
        <begin position="509"/>
        <end position="829"/>
    </location>
</feature>
<dbReference type="Gene3D" id="1.25.10.10">
    <property type="entry name" value="Leucine-rich Repeat Variant"/>
    <property type="match status" value="2"/>
</dbReference>
<reference evidence="3 4" key="1">
    <citation type="submission" date="2017-01" db="EMBL/GenBank/DDBJ databases">
        <authorList>
            <person name="Mah S.A."/>
            <person name="Swanson W.J."/>
            <person name="Moy G.W."/>
            <person name="Vacquier V.D."/>
        </authorList>
    </citation>
    <scope>NUCLEOTIDE SEQUENCE [LARGE SCALE GENOMIC DNA]</scope>
    <source>
        <strain evidence="3 4">GSMNP</strain>
    </source>
</reference>
<dbReference type="GO" id="GO:0042273">
    <property type="term" value="P:ribosomal large subunit biogenesis"/>
    <property type="evidence" value="ECO:0007669"/>
    <property type="project" value="TreeGrafter"/>
</dbReference>
<feature type="compositionally biased region" description="Polar residues" evidence="1">
    <location>
        <begin position="75"/>
        <end position="88"/>
    </location>
</feature>
<evidence type="ECO:0000313" key="3">
    <source>
        <dbReference type="EMBL" id="OMJ07105.1"/>
    </source>
</evidence>
<evidence type="ECO:0000256" key="1">
    <source>
        <dbReference type="SAM" id="MobiDB-lite"/>
    </source>
</evidence>
<feature type="region of interest" description="Disordered" evidence="1">
    <location>
        <begin position="284"/>
        <end position="318"/>
    </location>
</feature>